<dbReference type="GO" id="GO:0003993">
    <property type="term" value="F:acid phosphatase activity"/>
    <property type="evidence" value="ECO:0007669"/>
    <property type="project" value="TreeGrafter"/>
</dbReference>
<dbReference type="PANTHER" id="PTHR17901:SF14">
    <property type="entry name" value="MAGNESIUM-DEPENDENT PHOSPHATASE 1"/>
    <property type="match status" value="1"/>
</dbReference>
<protein>
    <submittedName>
        <fullName evidence="1">Magnesium dependent phosphatase</fullName>
    </submittedName>
</protein>
<keyword evidence="2" id="KW-1185">Reference proteome</keyword>
<dbReference type="SUPFAM" id="SSF56784">
    <property type="entry name" value="HAD-like"/>
    <property type="match status" value="1"/>
</dbReference>
<reference evidence="1" key="1">
    <citation type="submission" date="2022-11" db="EMBL/GenBank/DDBJ databases">
        <authorList>
            <person name="Petersen C."/>
        </authorList>
    </citation>
    <scope>NUCLEOTIDE SEQUENCE</scope>
    <source>
        <strain evidence="1">IBT 23319</strain>
    </source>
</reference>
<dbReference type="InterPro" id="IPR010036">
    <property type="entry name" value="MDP_1_eu_arc"/>
</dbReference>
<proteinExistence type="predicted"/>
<dbReference type="Pfam" id="PF12689">
    <property type="entry name" value="Acid_PPase"/>
    <property type="match status" value="1"/>
</dbReference>
<dbReference type="RefSeq" id="XP_056495415.1">
    <property type="nucleotide sequence ID" value="XM_056650351.1"/>
</dbReference>
<evidence type="ECO:0000313" key="2">
    <source>
        <dbReference type="Proteomes" id="UP001147733"/>
    </source>
</evidence>
<gene>
    <name evidence="1" type="ORF">N7469_011446</name>
</gene>
<dbReference type="InterPro" id="IPR023214">
    <property type="entry name" value="HAD_sf"/>
</dbReference>
<dbReference type="Gene3D" id="3.40.50.1000">
    <property type="entry name" value="HAD superfamily/HAD-like"/>
    <property type="match status" value="1"/>
</dbReference>
<dbReference type="GeneID" id="81389518"/>
<dbReference type="EMBL" id="JAPQKT010000010">
    <property type="protein sequence ID" value="KAJ5217821.1"/>
    <property type="molecule type" value="Genomic_DNA"/>
</dbReference>
<dbReference type="NCBIfam" id="TIGR01685">
    <property type="entry name" value="MDP-1"/>
    <property type="match status" value="1"/>
</dbReference>
<dbReference type="InterPro" id="IPR036412">
    <property type="entry name" value="HAD-like_sf"/>
</dbReference>
<dbReference type="InterPro" id="IPR010033">
    <property type="entry name" value="HAD_SF_ppase_IIIC"/>
</dbReference>
<dbReference type="PANTHER" id="PTHR17901">
    <property type="entry name" value="MAGNESIUM-DEPENDENT PHOSPHATASE 1 MDP1"/>
    <property type="match status" value="1"/>
</dbReference>
<sequence length="209" mass="23584">MPPLEDGPVAPATFADGLPLPKLIVFDLDYTLWPFWVDTNISKPIQARDYNTRVVDRRGESYALYPDVSSIINACVNRSIPIALVSSTHTPNLARDMLKALHITPTFSNNTAVKKKIRSIRVLDCFDFIQIFPCNNIEHLSCIHQASGTAYKDMLLFDDEMRNRNVTTELGVAFCLVRNGITRADVDQGVWTWRKRNGIEQTVVEEDAS</sequence>
<dbReference type="OrthoDB" id="2865258at2759"/>
<organism evidence="1 2">
    <name type="scientific">Penicillium citrinum</name>
    <dbReference type="NCBI Taxonomy" id="5077"/>
    <lineage>
        <taxon>Eukaryota</taxon>
        <taxon>Fungi</taxon>
        <taxon>Dikarya</taxon>
        <taxon>Ascomycota</taxon>
        <taxon>Pezizomycotina</taxon>
        <taxon>Eurotiomycetes</taxon>
        <taxon>Eurotiomycetidae</taxon>
        <taxon>Eurotiales</taxon>
        <taxon>Aspergillaceae</taxon>
        <taxon>Penicillium</taxon>
    </lineage>
</organism>
<dbReference type="Proteomes" id="UP001147733">
    <property type="component" value="Unassembled WGS sequence"/>
</dbReference>
<evidence type="ECO:0000313" key="1">
    <source>
        <dbReference type="EMBL" id="KAJ5217821.1"/>
    </source>
</evidence>
<name>A0A9W9TCT7_PENCI</name>
<dbReference type="NCBIfam" id="TIGR01681">
    <property type="entry name" value="HAD-SF-IIIC"/>
    <property type="match status" value="1"/>
</dbReference>
<reference evidence="1" key="2">
    <citation type="journal article" date="2023" name="IMA Fungus">
        <title>Comparative genomic study of the Penicillium genus elucidates a diverse pangenome and 15 lateral gene transfer events.</title>
        <authorList>
            <person name="Petersen C."/>
            <person name="Sorensen T."/>
            <person name="Nielsen M.R."/>
            <person name="Sondergaard T.E."/>
            <person name="Sorensen J.L."/>
            <person name="Fitzpatrick D.A."/>
            <person name="Frisvad J.C."/>
            <person name="Nielsen K.L."/>
        </authorList>
    </citation>
    <scope>NUCLEOTIDE SEQUENCE</scope>
    <source>
        <strain evidence="1">IBT 23319</strain>
    </source>
</reference>
<accession>A0A9W9TCT7</accession>
<dbReference type="AlphaFoldDB" id="A0A9W9TCT7"/>
<dbReference type="FunFam" id="3.40.50.1000:FF:000155">
    <property type="entry name" value="Putative magnesium dependent phosphatase"/>
    <property type="match status" value="1"/>
</dbReference>
<comment type="caution">
    <text evidence="1">The sequence shown here is derived from an EMBL/GenBank/DDBJ whole genome shotgun (WGS) entry which is preliminary data.</text>
</comment>